<dbReference type="SUPFAM" id="SSF48695">
    <property type="entry name" value="Multiheme cytochromes"/>
    <property type="match status" value="1"/>
</dbReference>
<reference evidence="13" key="1">
    <citation type="submission" date="2019-02" db="EMBL/GenBank/DDBJ databases">
        <authorList>
            <person name="Gruber-Vodicka R. H."/>
            <person name="Seah K. B. B."/>
        </authorList>
    </citation>
    <scope>NUCLEOTIDE SEQUENCE</scope>
    <source>
        <strain evidence="13">BECK_S127</strain>
        <strain evidence="12">BECK_S1320</strain>
        <strain evidence="11">BECK_S1321</strain>
    </source>
</reference>
<dbReference type="InterPro" id="IPR012286">
    <property type="entry name" value="Tetrahaem_cytochrome"/>
</dbReference>
<evidence type="ECO:0000259" key="10">
    <source>
        <dbReference type="Pfam" id="PF14537"/>
    </source>
</evidence>
<accession>A0A451BIU6</accession>
<dbReference type="Pfam" id="PF14537">
    <property type="entry name" value="Cytochrom_c3_2"/>
    <property type="match status" value="1"/>
</dbReference>
<dbReference type="GO" id="GO:0046872">
    <property type="term" value="F:metal ion binding"/>
    <property type="evidence" value="ECO:0007669"/>
    <property type="project" value="UniProtKB-KW"/>
</dbReference>
<sequence>MVIESSLRVFHRDSKMNRNMTPTFPALAYFSVILVTAILPIFTPSLAQPSNLPTVSAPESDKPPTKTWPTTNCKVCHQNPGMRPAYVGSDGVLHDLYVDQKRFEQSTHYIMAGKYRCVNCHETGYGVYPHKKHEPLGCFDCHERLKEKFLAITASVQQSVHGDSEQVKFQCDTCHSVHYAKKSRQMTLDEKKTMCTKCHDERHNLTGISLLEQHQWHPQAQLHLERTACIACHTQPDQWEESFTFKHRVLAKDDASRGCDDCHSIGGKLADYLIDIGENPMQLTNEQLADNFYVSGATRILWLDNLGLLLLIATAIGVFGHGLVRMGAIVLRRKQ</sequence>
<evidence type="ECO:0000256" key="8">
    <source>
        <dbReference type="ARBA" id="ARBA00023004"/>
    </source>
</evidence>
<keyword evidence="5" id="KW-0479">Metal-binding</keyword>
<comment type="subcellular location">
    <subcellularLocation>
        <location evidence="2">Cell envelope</location>
    </subcellularLocation>
</comment>
<dbReference type="EMBL" id="CAADHB010000009">
    <property type="protein sequence ID" value="VFK78214.1"/>
    <property type="molecule type" value="Genomic_DNA"/>
</dbReference>
<keyword evidence="9" id="KW-0472">Membrane</keyword>
<evidence type="ECO:0000256" key="2">
    <source>
        <dbReference type="ARBA" id="ARBA00004196"/>
    </source>
</evidence>
<feature type="transmembrane region" description="Helical" evidence="9">
    <location>
        <begin position="300"/>
        <end position="324"/>
    </location>
</feature>
<evidence type="ECO:0000256" key="1">
    <source>
        <dbReference type="ARBA" id="ARBA00001926"/>
    </source>
</evidence>
<keyword evidence="8" id="KW-0408">Iron</keyword>
<comment type="cofactor">
    <cofactor evidence="1">
        <name>heme c</name>
        <dbReference type="ChEBI" id="CHEBI:61717"/>
    </cofactor>
</comment>
<gene>
    <name evidence="13" type="ORF">BECKSD772D_GA0070982_100926</name>
    <name evidence="12" type="ORF">BECKSD772E_GA0070983_10197</name>
    <name evidence="11" type="ORF">BECKSD772F_GA0070984_10207</name>
</gene>
<keyword evidence="9" id="KW-1133">Transmembrane helix</keyword>
<name>A0A451BIU6_9GAMM</name>
<dbReference type="InterPro" id="IPR036280">
    <property type="entry name" value="Multihaem_cyt_sf"/>
</dbReference>
<keyword evidence="7" id="KW-0249">Electron transport</keyword>
<dbReference type="EMBL" id="CAADFU010000019">
    <property type="protein sequence ID" value="VFK42715.1"/>
    <property type="molecule type" value="Genomic_DNA"/>
</dbReference>
<evidence type="ECO:0000313" key="11">
    <source>
        <dbReference type="EMBL" id="VFK37989.1"/>
    </source>
</evidence>
<keyword evidence="9" id="KW-0812">Transmembrane</keyword>
<dbReference type="EMBL" id="CAADFR010000020">
    <property type="protein sequence ID" value="VFK37989.1"/>
    <property type="molecule type" value="Genomic_DNA"/>
</dbReference>
<feature type="domain" description="Tetrahaem cytochrome" evidence="10">
    <location>
        <begin position="114"/>
        <end position="200"/>
    </location>
</feature>
<dbReference type="PANTHER" id="PTHR35038">
    <property type="entry name" value="DISSIMILATORY SULFITE REDUCTASE SIRA"/>
    <property type="match status" value="1"/>
</dbReference>
<evidence type="ECO:0000313" key="12">
    <source>
        <dbReference type="EMBL" id="VFK42715.1"/>
    </source>
</evidence>
<protein>
    <submittedName>
        <fullName evidence="13">Doubled CXXCH domain-containing protein</fullName>
    </submittedName>
</protein>
<organism evidence="13">
    <name type="scientific">Candidatus Kentrum sp. SD</name>
    <dbReference type="NCBI Taxonomy" id="2126332"/>
    <lineage>
        <taxon>Bacteria</taxon>
        <taxon>Pseudomonadati</taxon>
        <taxon>Pseudomonadota</taxon>
        <taxon>Gammaproteobacteria</taxon>
        <taxon>Candidatus Kentrum</taxon>
    </lineage>
</organism>
<dbReference type="AlphaFoldDB" id="A0A451BIU6"/>
<feature type="transmembrane region" description="Helical" evidence="9">
    <location>
        <begin position="21"/>
        <end position="42"/>
    </location>
</feature>
<evidence type="ECO:0000256" key="4">
    <source>
        <dbReference type="ARBA" id="ARBA00022617"/>
    </source>
</evidence>
<dbReference type="Gene3D" id="1.10.1130.10">
    <property type="entry name" value="Flavocytochrome C3, Chain A"/>
    <property type="match status" value="1"/>
</dbReference>
<evidence type="ECO:0000256" key="6">
    <source>
        <dbReference type="ARBA" id="ARBA00022729"/>
    </source>
</evidence>
<dbReference type="InterPro" id="IPR051829">
    <property type="entry name" value="Multiheme_Cytochr_ET"/>
</dbReference>
<evidence type="ECO:0000313" key="13">
    <source>
        <dbReference type="EMBL" id="VFK78214.1"/>
    </source>
</evidence>
<keyword evidence="4" id="KW-0349">Heme</keyword>
<evidence type="ECO:0000256" key="3">
    <source>
        <dbReference type="ARBA" id="ARBA00022448"/>
    </source>
</evidence>
<proteinExistence type="predicted"/>
<keyword evidence="3" id="KW-0813">Transport</keyword>
<keyword evidence="6" id="KW-0732">Signal</keyword>
<dbReference type="GO" id="GO:0030313">
    <property type="term" value="C:cell envelope"/>
    <property type="evidence" value="ECO:0007669"/>
    <property type="project" value="UniProtKB-SubCell"/>
</dbReference>
<evidence type="ECO:0000256" key="5">
    <source>
        <dbReference type="ARBA" id="ARBA00022723"/>
    </source>
</evidence>
<evidence type="ECO:0000256" key="7">
    <source>
        <dbReference type="ARBA" id="ARBA00022982"/>
    </source>
</evidence>
<evidence type="ECO:0000256" key="9">
    <source>
        <dbReference type="SAM" id="Phobius"/>
    </source>
</evidence>